<feature type="signal peptide" evidence="2">
    <location>
        <begin position="1"/>
        <end position="19"/>
    </location>
</feature>
<comment type="caution">
    <text evidence="4">The sequence shown here is derived from an EMBL/GenBank/DDBJ whole genome shotgun (WGS) entry which is preliminary data.</text>
</comment>
<feature type="chain" id="PRO_5045104270" evidence="2">
    <location>
        <begin position="20"/>
        <end position="437"/>
    </location>
</feature>
<evidence type="ECO:0000313" key="5">
    <source>
        <dbReference type="Proteomes" id="UP001597197"/>
    </source>
</evidence>
<evidence type="ECO:0000256" key="1">
    <source>
        <dbReference type="ARBA" id="ARBA00022729"/>
    </source>
</evidence>
<gene>
    <name evidence="4" type="ORF">ACFSDX_18580</name>
</gene>
<dbReference type="Pfam" id="PF13205">
    <property type="entry name" value="Big_5"/>
    <property type="match status" value="1"/>
</dbReference>
<evidence type="ECO:0000313" key="4">
    <source>
        <dbReference type="EMBL" id="MFD1874458.1"/>
    </source>
</evidence>
<proteinExistence type="predicted"/>
<reference evidence="5" key="1">
    <citation type="journal article" date="2019" name="Int. J. Syst. Evol. Microbiol.">
        <title>The Global Catalogue of Microorganisms (GCM) 10K type strain sequencing project: providing services to taxonomists for standard genome sequencing and annotation.</title>
        <authorList>
            <consortium name="The Broad Institute Genomics Platform"/>
            <consortium name="The Broad Institute Genome Sequencing Center for Infectious Disease"/>
            <person name="Wu L."/>
            <person name="Ma J."/>
        </authorList>
    </citation>
    <scope>NUCLEOTIDE SEQUENCE [LARGE SCALE GENOMIC DNA]</scope>
    <source>
        <strain evidence="5">CGMCC 1.15795</strain>
    </source>
</reference>
<feature type="domain" description="SbsA Ig-like" evidence="3">
    <location>
        <begin position="333"/>
        <end position="435"/>
    </location>
</feature>
<evidence type="ECO:0000259" key="3">
    <source>
        <dbReference type="Pfam" id="PF13205"/>
    </source>
</evidence>
<keyword evidence="5" id="KW-1185">Reference proteome</keyword>
<sequence length="437" mass="49283">MLRLLCLFISFLSFTAAVAQQPKQRVFSSDIDRFWLAYDSVRTSSDSLRQVALFTRLYLAPGTPGLRALQQVEGYTAAEWVGSIRRHPKFWNSIRPSTQLAKTGAQHLAPYLAKFQQLYPALRPASIYFTIGALRSGGTTKDSLVLIGAELETGNPQTDISEFTGKDHAFLASVFARTPVNNMIPLNVHEYVHTQEHGPGNTVLGQALYEGTCDLVVELVTGQKVQLPYMSYGPAHEAELKERFKLELFTPNISNWFYNQLDKPGHIPDLGYYMGYAIGKRYYQQARDKQQALKELIELDYTNDQTVEAFLTKTHYYPQPLDKAQVLAAYEQRRPVVTRFWPAPDAQGLLDASVREIRIEFASPMDPSGHSTDYGPGGKATFPVVKQPGFGTDTRFYTYQVALQPGHTYSFVLNGGGFQDENGYPLKQYEVKFRTRE</sequence>
<protein>
    <submittedName>
        <fullName evidence="4">Ig-like domain-containing protein</fullName>
    </submittedName>
</protein>
<accession>A0ABW4QXV9</accession>
<dbReference type="EMBL" id="JBHUFD010000008">
    <property type="protein sequence ID" value="MFD1874458.1"/>
    <property type="molecule type" value="Genomic_DNA"/>
</dbReference>
<evidence type="ECO:0000256" key="2">
    <source>
        <dbReference type="SAM" id="SignalP"/>
    </source>
</evidence>
<dbReference type="Proteomes" id="UP001597197">
    <property type="component" value="Unassembled WGS sequence"/>
</dbReference>
<organism evidence="4 5">
    <name type="scientific">Hymenobacter bucti</name>
    <dbReference type="NCBI Taxonomy" id="1844114"/>
    <lineage>
        <taxon>Bacteria</taxon>
        <taxon>Pseudomonadati</taxon>
        <taxon>Bacteroidota</taxon>
        <taxon>Cytophagia</taxon>
        <taxon>Cytophagales</taxon>
        <taxon>Hymenobacteraceae</taxon>
        <taxon>Hymenobacter</taxon>
    </lineage>
</organism>
<name>A0ABW4QXV9_9BACT</name>
<dbReference type="InterPro" id="IPR032812">
    <property type="entry name" value="SbsA_Ig"/>
</dbReference>
<dbReference type="RefSeq" id="WP_382316282.1">
    <property type="nucleotide sequence ID" value="NZ_JBHUFD010000008.1"/>
</dbReference>
<keyword evidence="1 2" id="KW-0732">Signal</keyword>